<dbReference type="PROSITE" id="PS50005">
    <property type="entry name" value="TPR"/>
    <property type="match status" value="1"/>
</dbReference>
<comment type="function">
    <text evidence="2">Mediates coordination of peptidoglycan synthesis and outer membrane constriction during cell division.</text>
</comment>
<keyword evidence="2" id="KW-0132">Cell division</keyword>
<keyword evidence="7" id="KW-1185">Reference proteome</keyword>
<evidence type="ECO:0000256" key="1">
    <source>
        <dbReference type="ARBA" id="ARBA00022729"/>
    </source>
</evidence>
<keyword evidence="2" id="KW-0175">Coiled coil</keyword>
<dbReference type="InterPro" id="IPR019734">
    <property type="entry name" value="TPR_rpt"/>
</dbReference>
<protein>
    <recommendedName>
        <fullName evidence="2">Cell division coordinator CpoB</fullName>
    </recommendedName>
</protein>
<dbReference type="InterPro" id="IPR011990">
    <property type="entry name" value="TPR-like_helical_dom_sf"/>
</dbReference>
<feature type="domain" description="YbgF trimerisation" evidence="5">
    <location>
        <begin position="57"/>
        <end position="113"/>
    </location>
</feature>
<accession>A0A014NYS5</accession>
<evidence type="ECO:0000313" key="7">
    <source>
        <dbReference type="Proteomes" id="UP000020766"/>
    </source>
</evidence>
<keyword evidence="2" id="KW-0131">Cell cycle</keyword>
<dbReference type="InterPro" id="IPR039565">
    <property type="entry name" value="BamD-like"/>
</dbReference>
<dbReference type="InterPro" id="IPR032519">
    <property type="entry name" value="YbgF_tri"/>
</dbReference>
<keyword evidence="1 2" id="KW-0732">Signal</keyword>
<dbReference type="InterPro" id="IPR034706">
    <property type="entry name" value="CpoB"/>
</dbReference>
<dbReference type="PATRIC" id="fig|1457173.3.peg.3087"/>
<sequence length="250" mass="28092">MSIRNGSLRMSVRVLAALGLCTVLVHPAYAFLEDAEARRAILELRQRFDTSTQETAQMRRSLLDLQSQIESMRREIAQLTGANEQLERQVAELQSRQKDLAKGLDDRLRRFEPVQVQVDGLEFSADPAEKRDFDAALEQFRAGDFAGARKAFANFVNSYPNSGYMPSARFWLGNTQYAGRDYKEAIANFRSMLKAAPQHTRAADASLSIANCQLELKDTKGAVKTLQDLVRDYPASEAASTAKERLQRLK</sequence>
<feature type="coiled-coil region" evidence="2">
    <location>
        <begin position="55"/>
        <end position="103"/>
    </location>
</feature>
<dbReference type="AlphaFoldDB" id="A0A014NYS5"/>
<dbReference type="SUPFAM" id="SSF48452">
    <property type="entry name" value="TPR-like"/>
    <property type="match status" value="1"/>
</dbReference>
<organism evidence="6 7">
    <name type="scientific">Comamonas aquatica DA1877</name>
    <dbReference type="NCBI Taxonomy" id="1457173"/>
    <lineage>
        <taxon>Bacteria</taxon>
        <taxon>Pseudomonadati</taxon>
        <taxon>Pseudomonadota</taxon>
        <taxon>Betaproteobacteria</taxon>
        <taxon>Burkholderiales</taxon>
        <taxon>Comamonadaceae</taxon>
        <taxon>Comamonas</taxon>
    </lineage>
</organism>
<dbReference type="Gene3D" id="1.20.5.110">
    <property type="match status" value="1"/>
</dbReference>
<dbReference type="NCBIfam" id="TIGR02795">
    <property type="entry name" value="tol_pal_ybgF"/>
    <property type="match status" value="1"/>
</dbReference>
<dbReference type="STRING" id="225991.MA05_11510"/>
<proteinExistence type="inferred from homology"/>
<keyword evidence="3" id="KW-0802">TPR repeat</keyword>
<dbReference type="HAMAP" id="MF_02066">
    <property type="entry name" value="CpoB"/>
    <property type="match status" value="1"/>
</dbReference>
<gene>
    <name evidence="2" type="primary">cpoB</name>
    <name evidence="6" type="ORF">AX13_08335</name>
</gene>
<evidence type="ECO:0000313" key="6">
    <source>
        <dbReference type="EMBL" id="EXU79050.1"/>
    </source>
</evidence>
<dbReference type="EMBL" id="JBOK01000021">
    <property type="protein sequence ID" value="EXU79050.1"/>
    <property type="molecule type" value="Genomic_DNA"/>
</dbReference>
<dbReference type="GO" id="GO:0070206">
    <property type="term" value="P:protein trimerization"/>
    <property type="evidence" value="ECO:0007669"/>
    <property type="project" value="InterPro"/>
</dbReference>
<dbReference type="Pfam" id="PF16331">
    <property type="entry name" value="TolA_bind_tri"/>
    <property type="match status" value="1"/>
</dbReference>
<dbReference type="InterPro" id="IPR014162">
    <property type="entry name" value="CpoB_C"/>
</dbReference>
<keyword evidence="2" id="KW-0574">Periplasm</keyword>
<name>A0A014NYS5_9BURK</name>
<feature type="domain" description="Outer membrane lipoprotein BamD-like" evidence="4">
    <location>
        <begin position="131"/>
        <end position="250"/>
    </location>
</feature>
<evidence type="ECO:0000259" key="5">
    <source>
        <dbReference type="Pfam" id="PF16331"/>
    </source>
</evidence>
<dbReference type="Pfam" id="PF13525">
    <property type="entry name" value="YfiO"/>
    <property type="match status" value="1"/>
</dbReference>
<evidence type="ECO:0000256" key="2">
    <source>
        <dbReference type="HAMAP-Rule" id="MF_02066"/>
    </source>
</evidence>
<reference evidence="6 7" key="1">
    <citation type="submission" date="2014-01" db="EMBL/GenBank/DDBJ databases">
        <title>Interspecies Systems Biology Uncovers Metabolites Affecting C. elegans Gene Expression and Life History Traits.</title>
        <authorList>
            <person name="Watson E."/>
            <person name="Macneil L.T."/>
            <person name="Ritter A.D."/>
            <person name="Yilmaz L.S."/>
            <person name="Rosebrock A.P."/>
            <person name="Caudy A.A."/>
            <person name="Walhout A.J."/>
        </authorList>
    </citation>
    <scope>NUCLEOTIDE SEQUENCE [LARGE SCALE GENOMIC DNA]</scope>
    <source>
        <strain evidence="6 7">DA1877</strain>
    </source>
</reference>
<comment type="caution">
    <text evidence="6">The sequence shown here is derived from an EMBL/GenBank/DDBJ whole genome shotgun (WGS) entry which is preliminary data.</text>
</comment>
<evidence type="ECO:0000259" key="4">
    <source>
        <dbReference type="Pfam" id="PF13525"/>
    </source>
</evidence>
<comment type="similarity">
    <text evidence="2">Belongs to the CpoB family.</text>
</comment>
<dbReference type="GO" id="GO:0030288">
    <property type="term" value="C:outer membrane-bounded periplasmic space"/>
    <property type="evidence" value="ECO:0007669"/>
    <property type="project" value="UniProtKB-UniRule"/>
</dbReference>
<dbReference type="Gene3D" id="1.25.40.10">
    <property type="entry name" value="Tetratricopeptide repeat domain"/>
    <property type="match status" value="1"/>
</dbReference>
<evidence type="ECO:0000256" key="3">
    <source>
        <dbReference type="PROSITE-ProRule" id="PRU00339"/>
    </source>
</evidence>
<feature type="repeat" description="TPR" evidence="3">
    <location>
        <begin position="166"/>
        <end position="199"/>
    </location>
</feature>
<comment type="subcellular location">
    <subcellularLocation>
        <location evidence="2">Periplasm</location>
    </subcellularLocation>
</comment>
<dbReference type="Proteomes" id="UP000020766">
    <property type="component" value="Unassembled WGS sequence"/>
</dbReference>
<dbReference type="GO" id="GO:0043093">
    <property type="term" value="P:FtsZ-dependent cytokinesis"/>
    <property type="evidence" value="ECO:0007669"/>
    <property type="project" value="UniProtKB-UniRule"/>
</dbReference>